<reference evidence="5" key="1">
    <citation type="journal article" date="2021" name="Open Biol.">
        <title>Shared evolutionary footprints suggest mitochondrial oxidative damage underlies multiple complex I losses in fungi.</title>
        <authorList>
            <person name="Schikora-Tamarit M.A."/>
            <person name="Marcet-Houben M."/>
            <person name="Nosek J."/>
            <person name="Gabaldon T."/>
        </authorList>
    </citation>
    <scope>NUCLEOTIDE SEQUENCE</scope>
    <source>
        <strain evidence="5">CBS2887</strain>
    </source>
</reference>
<reference evidence="5" key="2">
    <citation type="submission" date="2021-01" db="EMBL/GenBank/DDBJ databases">
        <authorList>
            <person name="Schikora-Tamarit M.A."/>
        </authorList>
    </citation>
    <scope>NUCLEOTIDE SEQUENCE</scope>
    <source>
        <strain evidence="5">CBS2887</strain>
    </source>
</reference>
<sequence>MRFFDSLRILLLYFLVASTGLVVADESTSSSSSSSAPVNSPSVVPVAITTPNMVEFLVDVDGAYFGDWYKISYIIVPHQSQARSADYEVSNDGVALDPSAVYANILRWSTDSVMLTYTVSDVKEQQLQFTVGIPSDGTYTGGGEIIVSVNLQVVVPVAADIYTTSSVALLGTATVNYQPTVTLETTTSTGQLSVTYSTEDVESAITSSSSSVPVVTSSSEDSLPTVTSSAFSSSESSAIELSSSSSVVSSVASSFSASSSAALATASLAPLSIIGSSSSSTVAHFVVTMDHTPFTRWAILQYLISPQSSLLKTPSNFQMYLDDVLQSSYGDYVGWSNVALITYNINPVNNEKLAFDIQVPATYTSSVVTVAVTVALTLPKTDAMAANPTTSFAVTGVATLAPSDEETTIFTLTPSSTSVPVTVSSQEVTSSSVSDVESSISVTQVESSSSVIPTEASSSASQVESSYSTSDIQSTSSISEVHTTSSSASSEAQASSSSSSVPAPTFSGKLTSENSAVFTVSIPAVLGPWDYLILNATTSIWSHLVVSDAQFFYDGTKIAALDFQYDTWGRWVWTEFNSMPTIADVMTFTVINVQEPSDLLEAFVNIQIRYPGPNGYVYPTWDLTASVDVPAITASSSVVVPTSSSIAPVPTTTSAITGSAEPAFAGYMISDTVAHFIAKLPASSSAYQYVNYNFYTVNSLFSLSSPAVYLDFELANSSDYYVLHNQPAYTYVKLTGQPVDHESVEFNMTLGAAYTGPVIAEAAIGVVYDETVTSSYTIYATAGTVTSTRTVTSTQTPLITGGMVSPTSASFAVIVDSSLGPWEDLSYDFSVMNQGTNFSSPALYADSSLVTTSDLTIVNRQQELIVLYDPTPETNEYLTFDVVAADEEDFVGVFGVSGRVIIYRWNPDTQYDYQTLVYSLSASVGEVTATVTSLTTLASATSTSDVQPTTTAYTSSTKPFQPSAEDETTVYTTFSSKPATTSAQSTTTTPTEITTSYITLSQKTTPTEADVTTVPTSFDWVTVTIPSSTTKSFVAEPTTDGSVPATTTSPTSSSSASSSSSSSLSSTTSAGPISFGTVSDSPSSPLKANTAQFKMTIPSYLGPWNYIYIHLTSNDVSFDLSSPEALADSSSTGISFTPSVSGGYETTLTVNVESGLTISFDLGSSAGYRGLFIGVANIRVNRPKRTVTVGKRDDDGSEDLNYTVSASFVVTESGSSSSSASSMLSSSSAVSTSSTVVASDLSSSSVSASTTATASVTASSVSVSSVESGSASSSVSGSASSVSVGSGVISSVPSRSISVVTVTAESSTLVTITSCSGVTNCKLSTALTGVTVITATINSVETVYTTYCPLTTTSAVTVSVTGTTEAITGPLATNTGVSTLTQPEVHTTVVTITSCHNGECHATGATTGYFIAATVTKLNTQGSSVVSTVTGYAPLTSSPSGSAAGTVTATTADTSTATGTVDSTATTVTDAGATGAGATLTQSTIALTSTSAVSTVSAYEGAANGQIHEGLFYLIASALFAGLVIV</sequence>
<dbReference type="Proteomes" id="UP000774326">
    <property type="component" value="Unassembled WGS sequence"/>
</dbReference>
<protein>
    <submittedName>
        <fullName evidence="5">Uncharacterized protein</fullName>
    </submittedName>
</protein>
<evidence type="ECO:0000256" key="4">
    <source>
        <dbReference type="SAM" id="SignalP"/>
    </source>
</evidence>
<keyword evidence="2" id="KW-0325">Glycoprotein</keyword>
<feature type="region of interest" description="Disordered" evidence="3">
    <location>
        <begin position="474"/>
        <end position="503"/>
    </location>
</feature>
<keyword evidence="1 4" id="KW-0732">Signal</keyword>
<evidence type="ECO:0000256" key="1">
    <source>
        <dbReference type="ARBA" id="ARBA00022729"/>
    </source>
</evidence>
<feature type="signal peptide" evidence="4">
    <location>
        <begin position="1"/>
        <end position="24"/>
    </location>
</feature>
<feature type="chain" id="PRO_5040448870" evidence="4">
    <location>
        <begin position="25"/>
        <end position="1526"/>
    </location>
</feature>
<evidence type="ECO:0000256" key="3">
    <source>
        <dbReference type="SAM" id="MobiDB-lite"/>
    </source>
</evidence>
<organism evidence="5 6">
    <name type="scientific">Wickerhamomyces pijperi</name>
    <name type="common">Yeast</name>
    <name type="synonym">Pichia pijperi</name>
    <dbReference type="NCBI Taxonomy" id="599730"/>
    <lineage>
        <taxon>Eukaryota</taxon>
        <taxon>Fungi</taxon>
        <taxon>Dikarya</taxon>
        <taxon>Ascomycota</taxon>
        <taxon>Saccharomycotina</taxon>
        <taxon>Saccharomycetes</taxon>
        <taxon>Phaffomycetales</taxon>
        <taxon>Wickerhamomycetaceae</taxon>
        <taxon>Wickerhamomyces</taxon>
    </lineage>
</organism>
<name>A0A9P8QBB1_WICPI</name>
<gene>
    <name evidence="5" type="ORF">WICPIJ_002671</name>
</gene>
<evidence type="ECO:0000256" key="2">
    <source>
        <dbReference type="ARBA" id="ARBA00023180"/>
    </source>
</evidence>
<feature type="compositionally biased region" description="Low complexity" evidence="3">
    <location>
        <begin position="1045"/>
        <end position="1065"/>
    </location>
</feature>
<feature type="compositionally biased region" description="Polar residues" evidence="3">
    <location>
        <begin position="947"/>
        <end position="960"/>
    </location>
</feature>
<keyword evidence="6" id="KW-1185">Reference proteome</keyword>
<comment type="caution">
    <text evidence="5">The sequence shown here is derived from an EMBL/GenBank/DDBJ whole genome shotgun (WGS) entry which is preliminary data.</text>
</comment>
<accession>A0A9P8QBB1</accession>
<evidence type="ECO:0000313" key="5">
    <source>
        <dbReference type="EMBL" id="KAH3686309.1"/>
    </source>
</evidence>
<proteinExistence type="predicted"/>
<dbReference type="InterPro" id="IPR025928">
    <property type="entry name" value="Flocculin_t3_rpt"/>
</dbReference>
<feature type="region of interest" description="Disordered" evidence="3">
    <location>
        <begin position="947"/>
        <end position="969"/>
    </location>
</feature>
<evidence type="ECO:0000313" key="6">
    <source>
        <dbReference type="Proteomes" id="UP000774326"/>
    </source>
</evidence>
<dbReference type="Pfam" id="PF13928">
    <property type="entry name" value="Flocculin_t3"/>
    <property type="match status" value="2"/>
</dbReference>
<dbReference type="EMBL" id="JAEUBG010001462">
    <property type="protein sequence ID" value="KAH3686309.1"/>
    <property type="molecule type" value="Genomic_DNA"/>
</dbReference>
<feature type="region of interest" description="Disordered" evidence="3">
    <location>
        <begin position="1032"/>
        <end position="1065"/>
    </location>
</feature>